<dbReference type="GO" id="GO:0008380">
    <property type="term" value="P:RNA splicing"/>
    <property type="evidence" value="ECO:0007669"/>
    <property type="project" value="UniProtKB-KW"/>
</dbReference>
<feature type="domain" description="MIF4G" evidence="12">
    <location>
        <begin position="36"/>
        <end position="248"/>
    </location>
</feature>
<proteinExistence type="inferred from homology"/>
<dbReference type="InterPro" id="IPR016024">
    <property type="entry name" value="ARM-type_fold"/>
</dbReference>
<dbReference type="GO" id="GO:0003729">
    <property type="term" value="F:mRNA binding"/>
    <property type="evidence" value="ECO:0007669"/>
    <property type="project" value="TreeGrafter"/>
</dbReference>
<evidence type="ECO:0000256" key="6">
    <source>
        <dbReference type="ARBA" id="ARBA00023042"/>
    </source>
</evidence>
<organism evidence="13 14">
    <name type="scientific">Leptotrombidium deliense</name>
    <dbReference type="NCBI Taxonomy" id="299467"/>
    <lineage>
        <taxon>Eukaryota</taxon>
        <taxon>Metazoa</taxon>
        <taxon>Ecdysozoa</taxon>
        <taxon>Arthropoda</taxon>
        <taxon>Chelicerata</taxon>
        <taxon>Arachnida</taxon>
        <taxon>Acari</taxon>
        <taxon>Acariformes</taxon>
        <taxon>Trombidiformes</taxon>
        <taxon>Prostigmata</taxon>
        <taxon>Anystina</taxon>
        <taxon>Parasitengona</taxon>
        <taxon>Trombiculoidea</taxon>
        <taxon>Trombiculidae</taxon>
        <taxon>Leptotrombidium</taxon>
    </lineage>
</organism>
<protein>
    <recommendedName>
        <fullName evidence="4">Nuclear cap-binding protein subunit 1</fullName>
    </recommendedName>
    <alternativeName>
        <fullName evidence="10">80 kDa nuclear cap-binding protein</fullName>
    </alternativeName>
</protein>
<comment type="caution">
    <text evidence="13">The sequence shown here is derived from an EMBL/GenBank/DDBJ whole genome shotgun (WGS) entry which is preliminary data.</text>
</comment>
<dbReference type="SUPFAM" id="SSF48371">
    <property type="entry name" value="ARM repeat"/>
    <property type="match status" value="3"/>
</dbReference>
<name>A0A443S4W4_9ACAR</name>
<dbReference type="GO" id="GO:0031053">
    <property type="term" value="P:primary miRNA processing"/>
    <property type="evidence" value="ECO:0007669"/>
    <property type="project" value="UniProtKB-ARBA"/>
</dbReference>
<dbReference type="PANTHER" id="PTHR12412">
    <property type="entry name" value="CAP BINDING PROTEIN"/>
    <property type="match status" value="1"/>
</dbReference>
<sequence>MSKRRSFGDENGSGDRRNKRRRNDSSGDFNAESSFEDKIESLIVKIGEKSNNPLEENLKQLADVFGDDLTKYKTKLLEFFCECVVELPEKTCIYSTLVGLLNVKNYKFGGEIVELLVAHFKEYLKTCKWERARILVRFFGDLVNCHVISSGSLMSLFESLVDVTIEDNIPQTRSDFFVYSVLSALPLVGKELYEKKEQDLEQLLNTIENYISKRSKTHHTALRVWYSDTPHPQEEYLDCLWAQISKLRSDKWIEKHINRPYLNLDAYLCEALQHNLSQIQIPPHDSSYIYPCPKVVFRLFDYTDCPEAHVLPGAHSIERYLIEEQMKLIIDQNYFARKDCAIALLNIPGKQKIPLDYMLVEVILGEMFTLPQSKYLEICYGSLLLELCKLQPSTLPQVLAQAVELIFERLETMNISCVDRFASWFAYHLSNFQFSWNWDDWSTCLSTDTLHPKQKFVRETLHRCVRLSYHQRIAELLPDSFQPLLPEPPVPVNKYIDEETSTVPGVNFAKALLTCFKEKSSPEEVLAALADVPNPLQESEEGNVSIT</sequence>
<dbReference type="GO" id="GO:0000184">
    <property type="term" value="P:nuclear-transcribed mRNA catabolic process, nonsense-mediated decay"/>
    <property type="evidence" value="ECO:0007669"/>
    <property type="project" value="TreeGrafter"/>
</dbReference>
<keyword evidence="5" id="KW-0507">mRNA processing</keyword>
<evidence type="ECO:0000256" key="5">
    <source>
        <dbReference type="ARBA" id="ARBA00022664"/>
    </source>
</evidence>
<dbReference type="Proteomes" id="UP000288716">
    <property type="component" value="Unassembled WGS sequence"/>
</dbReference>
<evidence type="ECO:0000259" key="12">
    <source>
        <dbReference type="SMART" id="SM00543"/>
    </source>
</evidence>
<keyword evidence="8" id="KW-0508">mRNA splicing</keyword>
<reference evidence="13 14" key="1">
    <citation type="journal article" date="2018" name="Gigascience">
        <title>Genomes of trombidid mites reveal novel predicted allergens and laterally-transferred genes associated with secondary metabolism.</title>
        <authorList>
            <person name="Dong X."/>
            <person name="Chaisiri K."/>
            <person name="Xia D."/>
            <person name="Armstrong S.D."/>
            <person name="Fang Y."/>
            <person name="Donnelly M.J."/>
            <person name="Kadowaki T."/>
            <person name="McGarry J.W."/>
            <person name="Darby A.C."/>
            <person name="Makepeace B.L."/>
        </authorList>
    </citation>
    <scope>NUCLEOTIDE SEQUENCE [LARGE SCALE GENOMIC DNA]</scope>
    <source>
        <strain evidence="13">UoL-UT</strain>
    </source>
</reference>
<dbReference type="GO" id="GO:0006370">
    <property type="term" value="P:7-methylguanosine mRNA capping"/>
    <property type="evidence" value="ECO:0007669"/>
    <property type="project" value="UniProtKB-KW"/>
</dbReference>
<evidence type="ECO:0000256" key="7">
    <source>
        <dbReference type="ARBA" id="ARBA00023158"/>
    </source>
</evidence>
<feature type="region of interest" description="Disordered" evidence="11">
    <location>
        <begin position="1"/>
        <end position="32"/>
    </location>
</feature>
<dbReference type="SMART" id="SM00543">
    <property type="entry name" value="MIF4G"/>
    <property type="match status" value="1"/>
</dbReference>
<dbReference type="InterPro" id="IPR003890">
    <property type="entry name" value="MIF4G-like_typ-3"/>
</dbReference>
<dbReference type="GO" id="GO:0006406">
    <property type="term" value="P:mRNA export from nucleus"/>
    <property type="evidence" value="ECO:0007669"/>
    <property type="project" value="InterPro"/>
</dbReference>
<dbReference type="GO" id="GO:0005634">
    <property type="term" value="C:nucleus"/>
    <property type="evidence" value="ECO:0007669"/>
    <property type="project" value="UniProtKB-SubCell"/>
</dbReference>
<comment type="subcellular location">
    <subcellularLocation>
        <location evidence="1">Nucleus</location>
    </subcellularLocation>
</comment>
<comment type="similarity">
    <text evidence="2">Belongs to the NCBP1 family.</text>
</comment>
<comment type="subunit">
    <text evidence="3">Component of the nuclear cap-binding complex (CBC), a heterodimer composed of Cbp80 and Cbp20 that interacts with m7GpppG-capped RNA.</text>
</comment>
<gene>
    <name evidence="13" type="ORF">B4U80_04206</name>
</gene>
<keyword evidence="14" id="KW-1185">Reference proteome</keyword>
<evidence type="ECO:0000256" key="2">
    <source>
        <dbReference type="ARBA" id="ARBA00007413"/>
    </source>
</evidence>
<dbReference type="InterPro" id="IPR015172">
    <property type="entry name" value="MIF4G-like_typ-1"/>
</dbReference>
<keyword evidence="6" id="KW-0506">mRNA capping</keyword>
<keyword evidence="9" id="KW-0539">Nucleus</keyword>
<evidence type="ECO:0000256" key="4">
    <source>
        <dbReference type="ARBA" id="ARBA00019879"/>
    </source>
</evidence>
<accession>A0A443S4W4</accession>
<dbReference type="GO" id="GO:0005846">
    <property type="term" value="C:nuclear cap binding complex"/>
    <property type="evidence" value="ECO:0007669"/>
    <property type="project" value="InterPro"/>
</dbReference>
<keyword evidence="7" id="KW-0943">RNA-mediated gene silencing</keyword>
<dbReference type="EMBL" id="NCKV01008575">
    <property type="protein sequence ID" value="RWS22514.1"/>
    <property type="molecule type" value="Genomic_DNA"/>
</dbReference>
<dbReference type="Gene3D" id="1.25.40.180">
    <property type="match status" value="2"/>
</dbReference>
<dbReference type="GO" id="GO:0000339">
    <property type="term" value="F:RNA cap binding"/>
    <property type="evidence" value="ECO:0007669"/>
    <property type="project" value="InterPro"/>
</dbReference>
<dbReference type="VEuPathDB" id="VectorBase:LDEU009526"/>
<dbReference type="FunFam" id="1.25.40.180:FF:000010">
    <property type="entry name" value="Nuclear cap-binding protein subunit 1"/>
    <property type="match status" value="1"/>
</dbReference>
<dbReference type="OrthoDB" id="10252707at2759"/>
<dbReference type="STRING" id="299467.A0A443S4W4"/>
<dbReference type="PANTHER" id="PTHR12412:SF2">
    <property type="entry name" value="NUCLEAR CAP-BINDING PROTEIN SUBUNIT 1"/>
    <property type="match status" value="1"/>
</dbReference>
<evidence type="ECO:0000313" key="14">
    <source>
        <dbReference type="Proteomes" id="UP000288716"/>
    </source>
</evidence>
<evidence type="ECO:0000256" key="3">
    <source>
        <dbReference type="ARBA" id="ARBA00011361"/>
    </source>
</evidence>
<evidence type="ECO:0000256" key="8">
    <source>
        <dbReference type="ARBA" id="ARBA00023187"/>
    </source>
</evidence>
<dbReference type="AlphaFoldDB" id="A0A443S4W4"/>
<dbReference type="InterPro" id="IPR027159">
    <property type="entry name" value="CBP80"/>
</dbReference>
<dbReference type="FunFam" id="1.25.40.180:FF:000041">
    <property type="entry name" value="Nuclear cap-binding protein subunit 1"/>
    <property type="match status" value="1"/>
</dbReference>
<dbReference type="Pfam" id="PF09088">
    <property type="entry name" value="MIF4G_like"/>
    <property type="match status" value="1"/>
</dbReference>
<evidence type="ECO:0000256" key="11">
    <source>
        <dbReference type="SAM" id="MobiDB-lite"/>
    </source>
</evidence>
<evidence type="ECO:0000256" key="1">
    <source>
        <dbReference type="ARBA" id="ARBA00004123"/>
    </source>
</evidence>
<evidence type="ECO:0000256" key="10">
    <source>
        <dbReference type="ARBA" id="ARBA00030965"/>
    </source>
</evidence>
<dbReference type="Pfam" id="PF02854">
    <property type="entry name" value="MIF4G"/>
    <property type="match status" value="1"/>
</dbReference>
<evidence type="ECO:0000256" key="9">
    <source>
        <dbReference type="ARBA" id="ARBA00023242"/>
    </source>
</evidence>
<evidence type="ECO:0000313" key="13">
    <source>
        <dbReference type="EMBL" id="RWS22514.1"/>
    </source>
</evidence>